<feature type="compositionally biased region" description="Basic and acidic residues" evidence="1">
    <location>
        <begin position="1"/>
        <end position="17"/>
    </location>
</feature>
<dbReference type="PANTHER" id="PTHR47043">
    <property type="entry name" value="UDP-N-ACETYLGLUCOSAMINE TRANSFERASE SUBUNIT ALG13"/>
    <property type="match status" value="1"/>
</dbReference>
<evidence type="ECO:0000256" key="1">
    <source>
        <dbReference type="SAM" id="MobiDB-lite"/>
    </source>
</evidence>
<dbReference type="GO" id="GO:0016758">
    <property type="term" value="F:hexosyltransferase activity"/>
    <property type="evidence" value="ECO:0007669"/>
    <property type="project" value="InterPro"/>
</dbReference>
<evidence type="ECO:0000313" key="3">
    <source>
        <dbReference type="EMBL" id="CAD7704600.1"/>
    </source>
</evidence>
<evidence type="ECO:0000313" key="4">
    <source>
        <dbReference type="Proteomes" id="UP000708148"/>
    </source>
</evidence>
<dbReference type="InterPro" id="IPR007235">
    <property type="entry name" value="Glyco_trans_28_C"/>
</dbReference>
<evidence type="ECO:0000259" key="2">
    <source>
        <dbReference type="Pfam" id="PF04101"/>
    </source>
</evidence>
<dbReference type="GO" id="GO:0006488">
    <property type="term" value="P:dolichol-linked oligosaccharide biosynthetic process"/>
    <property type="evidence" value="ECO:0007669"/>
    <property type="project" value="TreeGrafter"/>
</dbReference>
<proteinExistence type="predicted"/>
<sequence length="204" mass="21924">MQKPTKDGLSSNRDKRGSPGALFEALKPGMGGRVFVTVGTTRFDELIRAVDSHEVSNILRSRGHDALVVQKGSGEYKMHNLLAKDEAATTLANGLKVECFDFLPSIADHIASASLVICHAGAGSIFEGLRAGKRLVVIPNTSLMDNHQIELAHHLEHLGHLVCASPETLPSVLSRLDDTIFVPFEKGSPHGIVTAIDRLVGFSN</sequence>
<reference evidence="3" key="1">
    <citation type="submission" date="2020-12" db="EMBL/GenBank/DDBJ databases">
        <authorList>
            <person name="Iha C."/>
        </authorList>
    </citation>
    <scope>NUCLEOTIDE SEQUENCE</scope>
</reference>
<dbReference type="Gene3D" id="3.40.50.2000">
    <property type="entry name" value="Glycogen Phosphorylase B"/>
    <property type="match status" value="1"/>
</dbReference>
<keyword evidence="4" id="KW-1185">Reference proteome</keyword>
<dbReference type="Proteomes" id="UP000708148">
    <property type="component" value="Unassembled WGS sequence"/>
</dbReference>
<dbReference type="OrthoDB" id="20273at2759"/>
<gene>
    <name evidence="3" type="ORF">OSTQU699_LOCUS9955</name>
</gene>
<dbReference type="GO" id="GO:0043541">
    <property type="term" value="C:UDP-N-acetylglucosamine transferase complex"/>
    <property type="evidence" value="ECO:0007669"/>
    <property type="project" value="TreeGrafter"/>
</dbReference>
<dbReference type="EMBL" id="CAJHUC010002932">
    <property type="protein sequence ID" value="CAD7704600.1"/>
    <property type="molecule type" value="Genomic_DNA"/>
</dbReference>
<dbReference type="Pfam" id="PF04101">
    <property type="entry name" value="Glyco_tran_28_C"/>
    <property type="match status" value="1"/>
</dbReference>
<protein>
    <recommendedName>
        <fullName evidence="2">Glycosyl transferase family 28 C-terminal domain-containing protein</fullName>
    </recommendedName>
</protein>
<comment type="caution">
    <text evidence="3">The sequence shown here is derived from an EMBL/GenBank/DDBJ whole genome shotgun (WGS) entry which is preliminary data.</text>
</comment>
<organism evidence="3 4">
    <name type="scientific">Ostreobium quekettii</name>
    <dbReference type="NCBI Taxonomy" id="121088"/>
    <lineage>
        <taxon>Eukaryota</taxon>
        <taxon>Viridiplantae</taxon>
        <taxon>Chlorophyta</taxon>
        <taxon>core chlorophytes</taxon>
        <taxon>Ulvophyceae</taxon>
        <taxon>TCBD clade</taxon>
        <taxon>Bryopsidales</taxon>
        <taxon>Ostreobineae</taxon>
        <taxon>Ostreobiaceae</taxon>
        <taxon>Ostreobium</taxon>
    </lineage>
</organism>
<dbReference type="AlphaFoldDB" id="A0A8S1JF06"/>
<dbReference type="PANTHER" id="PTHR47043:SF1">
    <property type="entry name" value="UDP-N-ACETYLGLUCOSAMINE TRANSFERASE SUBUNIT ALG13"/>
    <property type="match status" value="1"/>
</dbReference>
<accession>A0A8S1JF06</accession>
<dbReference type="InterPro" id="IPR052474">
    <property type="entry name" value="UDP-GlcNAc_transferase"/>
</dbReference>
<feature type="region of interest" description="Disordered" evidence="1">
    <location>
        <begin position="1"/>
        <end position="22"/>
    </location>
</feature>
<name>A0A8S1JF06_9CHLO</name>
<dbReference type="SUPFAM" id="SSF53756">
    <property type="entry name" value="UDP-Glycosyltransferase/glycogen phosphorylase"/>
    <property type="match status" value="1"/>
</dbReference>
<feature type="domain" description="Glycosyl transferase family 28 C-terminal" evidence="2">
    <location>
        <begin position="34"/>
        <end position="185"/>
    </location>
</feature>